<keyword evidence="3" id="KW-1185">Reference proteome</keyword>
<gene>
    <name evidence="2" type="ORF">ABUH87_09770</name>
</gene>
<comment type="similarity">
    <text evidence="1">Belongs to the short-chain dehydrogenases/reductases (SDR) family.</text>
</comment>
<dbReference type="CDD" id="cd05233">
    <property type="entry name" value="SDR_c"/>
    <property type="match status" value="1"/>
</dbReference>
<dbReference type="SUPFAM" id="SSF51735">
    <property type="entry name" value="NAD(P)-binding Rossmann-fold domains"/>
    <property type="match status" value="1"/>
</dbReference>
<dbReference type="InterPro" id="IPR002347">
    <property type="entry name" value="SDR_fam"/>
</dbReference>
<dbReference type="PANTHER" id="PTHR42879">
    <property type="entry name" value="3-OXOACYL-(ACYL-CARRIER-PROTEIN) REDUCTASE"/>
    <property type="match status" value="1"/>
</dbReference>
<dbReference type="EMBL" id="JBFNXR010000033">
    <property type="protein sequence ID" value="MEW9855454.1"/>
    <property type="molecule type" value="Genomic_DNA"/>
</dbReference>
<dbReference type="PRINTS" id="PR00081">
    <property type="entry name" value="GDHRDH"/>
</dbReference>
<dbReference type="EC" id="1.1.1.-" evidence="2"/>
<reference evidence="2 3" key="1">
    <citation type="submission" date="2024-06" db="EMBL/GenBank/DDBJ databases">
        <title>Novosphingobium rhizovicinus M1R2S20.</title>
        <authorList>
            <person name="Sun J.-Q."/>
        </authorList>
    </citation>
    <scope>NUCLEOTIDE SEQUENCE [LARGE SCALE GENOMIC DNA]</scope>
    <source>
        <strain evidence="2 3">M1R2S20</strain>
    </source>
</reference>
<comment type="caution">
    <text evidence="2">The sequence shown here is derived from an EMBL/GenBank/DDBJ whole genome shotgun (WGS) entry which is preliminary data.</text>
</comment>
<dbReference type="PANTHER" id="PTHR42879:SF2">
    <property type="entry name" value="3-OXOACYL-[ACYL-CARRIER-PROTEIN] REDUCTASE FABG"/>
    <property type="match status" value="1"/>
</dbReference>
<dbReference type="PROSITE" id="PS00061">
    <property type="entry name" value="ADH_SHORT"/>
    <property type="match status" value="1"/>
</dbReference>
<dbReference type="Gene3D" id="3.40.50.720">
    <property type="entry name" value="NAD(P)-binding Rossmann-like Domain"/>
    <property type="match status" value="1"/>
</dbReference>
<evidence type="ECO:0000313" key="3">
    <source>
        <dbReference type="Proteomes" id="UP001556118"/>
    </source>
</evidence>
<name>A0ABV3RBJ9_9SPHN</name>
<proteinExistence type="inferred from homology"/>
<dbReference type="InterPro" id="IPR020904">
    <property type="entry name" value="Sc_DH/Rdtase_CS"/>
</dbReference>
<dbReference type="RefSeq" id="WP_367773010.1">
    <property type="nucleotide sequence ID" value="NZ_JBFNXR010000033.1"/>
</dbReference>
<protein>
    <submittedName>
        <fullName evidence="2">SDR family NAD(P)-dependent oxidoreductase</fullName>
        <ecNumber evidence="2">1.1.1.-</ecNumber>
    </submittedName>
</protein>
<dbReference type="PRINTS" id="PR00080">
    <property type="entry name" value="SDRFAMILY"/>
</dbReference>
<accession>A0ABV3RBJ9</accession>
<evidence type="ECO:0000313" key="2">
    <source>
        <dbReference type="EMBL" id="MEW9855454.1"/>
    </source>
</evidence>
<keyword evidence="2" id="KW-0560">Oxidoreductase</keyword>
<organism evidence="2 3">
    <name type="scientific">Novosphingobium rhizovicinum</name>
    <dbReference type="NCBI Taxonomy" id="3228928"/>
    <lineage>
        <taxon>Bacteria</taxon>
        <taxon>Pseudomonadati</taxon>
        <taxon>Pseudomonadota</taxon>
        <taxon>Alphaproteobacteria</taxon>
        <taxon>Sphingomonadales</taxon>
        <taxon>Sphingomonadaceae</taxon>
        <taxon>Novosphingobium</taxon>
    </lineage>
</organism>
<dbReference type="Pfam" id="PF13561">
    <property type="entry name" value="adh_short_C2"/>
    <property type="match status" value="1"/>
</dbReference>
<dbReference type="Proteomes" id="UP001556118">
    <property type="component" value="Unassembled WGS sequence"/>
</dbReference>
<evidence type="ECO:0000256" key="1">
    <source>
        <dbReference type="ARBA" id="ARBA00006484"/>
    </source>
</evidence>
<sequence>MLEGFDLAGRVALVTGGGTGIGKAIATLLAERGADLALAARRADRLETAAAEIGEATGRRVVTFAADVTDSEAVERMIAAVVDTFGRLDILINNAGKSSYSGFSKMPPAMWDKDVALNLNAAFYCSHAAIPHLKASGRGAIVNISSQAGISGTAGCGAYSAAKAGLQMFTRVAAMEWGGSNVRVNCVAPGMTATELAQAGWAKTGFDAPGAAKTAFALKRPGTPEEVAQAVVFLACDAASYITGETLAVSGGPGQKGMIDVD</sequence>
<dbReference type="NCBIfam" id="NF005559">
    <property type="entry name" value="PRK07231.1"/>
    <property type="match status" value="1"/>
</dbReference>
<dbReference type="GO" id="GO:0016491">
    <property type="term" value="F:oxidoreductase activity"/>
    <property type="evidence" value="ECO:0007669"/>
    <property type="project" value="UniProtKB-KW"/>
</dbReference>
<dbReference type="InterPro" id="IPR036291">
    <property type="entry name" value="NAD(P)-bd_dom_sf"/>
</dbReference>
<dbReference type="InterPro" id="IPR050259">
    <property type="entry name" value="SDR"/>
</dbReference>